<evidence type="ECO:0000313" key="1">
    <source>
        <dbReference type="EMBL" id="NEE22324.1"/>
    </source>
</evidence>
<comment type="caution">
    <text evidence="1">The sequence shown here is derived from an EMBL/GenBank/DDBJ whole genome shotgun (WGS) entry which is preliminary data.</text>
</comment>
<protein>
    <submittedName>
        <fullName evidence="1">Long-chain fatty acid--CoA ligase</fullName>
    </submittedName>
</protein>
<dbReference type="EMBL" id="JAAGMN010009657">
    <property type="protein sequence ID" value="NEE22324.1"/>
    <property type="molecule type" value="Genomic_DNA"/>
</dbReference>
<proteinExistence type="predicted"/>
<dbReference type="GO" id="GO:0016874">
    <property type="term" value="F:ligase activity"/>
    <property type="evidence" value="ECO:0007669"/>
    <property type="project" value="UniProtKB-KW"/>
</dbReference>
<feature type="non-terminal residue" evidence="1">
    <location>
        <position position="1"/>
    </location>
</feature>
<dbReference type="AlphaFoldDB" id="A0A6G3XXF3"/>
<accession>A0A6G3XXF3</accession>
<keyword evidence="1" id="KW-0436">Ligase</keyword>
<gene>
    <name evidence="1" type="ORF">G3M58_89675</name>
</gene>
<reference evidence="1" key="1">
    <citation type="submission" date="2020-01" db="EMBL/GenBank/DDBJ databases">
        <title>Insect and environment-associated Actinomycetes.</title>
        <authorList>
            <person name="Currrie C."/>
            <person name="Chevrette M."/>
            <person name="Carlson C."/>
            <person name="Stubbendieck R."/>
            <person name="Wendt-Pienkowski E."/>
        </authorList>
    </citation>
    <scope>NUCLEOTIDE SEQUENCE</scope>
    <source>
        <strain evidence="1">SID7499</strain>
    </source>
</reference>
<dbReference type="SUPFAM" id="SSF56801">
    <property type="entry name" value="Acetyl-CoA synthetase-like"/>
    <property type="match status" value="1"/>
</dbReference>
<name>A0A6G3XXF3_9ACTN</name>
<organism evidence="1">
    <name type="scientific">Streptomyces sp. SID7499</name>
    <dbReference type="NCBI Taxonomy" id="2706086"/>
    <lineage>
        <taxon>Bacteria</taxon>
        <taxon>Bacillati</taxon>
        <taxon>Actinomycetota</taxon>
        <taxon>Actinomycetes</taxon>
        <taxon>Kitasatosporales</taxon>
        <taxon>Streptomycetaceae</taxon>
        <taxon>Streptomyces</taxon>
    </lineage>
</organism>
<sequence length="110" mass="12293">VHGADRNFCTALIALDGPTLLGWAADNGLEGKSYAEVVAAPQTVELIDGYVKRLNEGLQRWQTIKKFRLLPRDLDVEHGELTPSLKLKRPVVEREYKGLIDEMYAGSREA</sequence>